<evidence type="ECO:0000256" key="10">
    <source>
        <dbReference type="SAM" id="Phobius"/>
    </source>
</evidence>
<evidence type="ECO:0000256" key="6">
    <source>
        <dbReference type="ARBA" id="ARBA00022592"/>
    </source>
</evidence>
<feature type="transmembrane region" description="Helical" evidence="10">
    <location>
        <begin position="368"/>
        <end position="394"/>
    </location>
</feature>
<dbReference type="InterPro" id="IPR051124">
    <property type="entry name" value="Phosphate_Transport_Permease"/>
</dbReference>
<dbReference type="eggNOG" id="COG0573">
    <property type="taxonomic scope" value="Bacteria"/>
</dbReference>
<dbReference type="PANTHER" id="PTHR30425">
    <property type="entry name" value="PHOSPHATE TRANSPORT SYSTEM PERMEASE PROTEIN PST"/>
    <property type="match status" value="1"/>
</dbReference>
<evidence type="ECO:0000256" key="8">
    <source>
        <dbReference type="ARBA" id="ARBA00022989"/>
    </source>
</evidence>
<dbReference type="CDD" id="cd06261">
    <property type="entry name" value="TM_PBP2"/>
    <property type="match status" value="2"/>
</dbReference>
<reference evidence="12" key="2">
    <citation type="submission" date="2014-04" db="EMBL/GenBank/DDBJ databases">
        <authorList>
            <person name="Xu Y.W."/>
            <person name="Yang Q."/>
        </authorList>
    </citation>
    <scope>NUCLEOTIDE SEQUENCE</scope>
    <source>
        <strain evidence="12">DSM 44626</strain>
    </source>
</reference>
<evidence type="ECO:0000259" key="11">
    <source>
        <dbReference type="PROSITE" id="PS50928"/>
    </source>
</evidence>
<gene>
    <name evidence="12" type="primary">pstC</name>
    <name evidence="12" type="ORF">BN973_05307</name>
</gene>
<feature type="transmembrane region" description="Helical" evidence="10">
    <location>
        <begin position="422"/>
        <end position="451"/>
    </location>
</feature>
<feature type="domain" description="ABC transmembrane type-1" evidence="11">
    <location>
        <begin position="426"/>
        <end position="638"/>
    </location>
</feature>
<organism evidence="12">
    <name type="scientific">Mycobacterium triplex</name>
    <dbReference type="NCBI Taxonomy" id="47839"/>
    <lineage>
        <taxon>Bacteria</taxon>
        <taxon>Bacillati</taxon>
        <taxon>Actinomycetota</taxon>
        <taxon>Actinomycetes</taxon>
        <taxon>Mycobacteriales</taxon>
        <taxon>Mycobacteriaceae</taxon>
        <taxon>Mycobacterium</taxon>
        <taxon>Mycobacterium simiae complex</taxon>
    </lineage>
</organism>
<dbReference type="InterPro" id="IPR000515">
    <property type="entry name" value="MetI-like"/>
</dbReference>
<feature type="transmembrane region" description="Helical" evidence="10">
    <location>
        <begin position="616"/>
        <end position="637"/>
    </location>
</feature>
<keyword evidence="5" id="KW-1003">Cell membrane</keyword>
<keyword evidence="8 10" id="KW-1133">Transmembrane helix</keyword>
<evidence type="ECO:0000256" key="4">
    <source>
        <dbReference type="ARBA" id="ARBA00022448"/>
    </source>
</evidence>
<evidence type="ECO:0000256" key="2">
    <source>
        <dbReference type="ARBA" id="ARBA00004651"/>
    </source>
</evidence>
<dbReference type="InterPro" id="IPR011864">
    <property type="entry name" value="Phosphate_PstC"/>
</dbReference>
<dbReference type="PROSITE" id="PS50928">
    <property type="entry name" value="ABC_TM1"/>
    <property type="match status" value="2"/>
</dbReference>
<dbReference type="HOGENOM" id="CLU_028333_0_0_11"/>
<feature type="transmembrane region" description="Helical" evidence="10">
    <location>
        <begin position="542"/>
        <end position="563"/>
    </location>
</feature>
<protein>
    <submittedName>
        <fullName evidence="12">Phosphate ABC transporter permease</fullName>
    </submittedName>
</protein>
<dbReference type="InterPro" id="IPR005672">
    <property type="entry name" value="Phosphate_PstA"/>
</dbReference>
<comment type="subcellular location">
    <subcellularLocation>
        <location evidence="2">Cell membrane</location>
        <topology evidence="2">Multi-pass membrane protein</topology>
    </subcellularLocation>
</comment>
<proteinExistence type="inferred from homology"/>
<comment type="function">
    <text evidence="1">Part of the binding-protein-dependent transport system for phosphate; probably responsible for the translocation of the substrate across the membrane.</text>
</comment>
<feature type="transmembrane region" description="Helical" evidence="10">
    <location>
        <begin position="180"/>
        <end position="208"/>
    </location>
</feature>
<feature type="transmembrane region" description="Helical" evidence="10">
    <location>
        <begin position="104"/>
        <end position="127"/>
    </location>
</feature>
<sequence>MTTPDPAHPGSGAVVAASFPEAPVLPIRQWKGVQSRFGDRIFRKFAEASAVLIAIVVVAIGGFLLWRAVPALKRNQEDFFTYRGNWVTTNTSAMHFGILDLLQVTLFISVFALILAMPVALGVAIFLTQYAPRRLAGPLAYTVDLLAAVPSIIYGVWGLYVLAPQLRPVATWLNHSLGWLFLFADGTVSAAGGGTIFTGGIVLAVMILPLITAVTREVFVQTPHDQIEAALALGATRWEVVTTTVLPFGRSGYISGAMLGLGRALGETVALLIILRGTQKAFGWSLFDGGSTFATKIAATAWEFNDKYKAGAYIAAGLVLFVLTFVVDALARGALAGTKRVRDDLDLRPPLKARRLSGLGRRRRASNIVATVLVSLAMLIALAPLLWVLCAVIIKGFKAIASLSWWTHSQAGTTPFLAGGGAYHAIVGTVLQGLVSAAISVPIGVMLAIYLVEYGGGTRLARVATFMVDILSGVPSIIAALFIYASCVATLGLGRSGFAVSLSLVLLMLPVIVRSTEEMLRIVPMDLREASYALGVPKWKTIVRVVIPTGLSGIITGIMLALARVMGETAPLLILVGYSQAMNFDIFKGFMGTLPGMMFNETAAGAGVNPVPTDRLWGAGLTLILMIAVVNVGARVVSMMFAPKKS</sequence>
<dbReference type="SUPFAM" id="SSF161098">
    <property type="entry name" value="MetI-like"/>
    <property type="match status" value="2"/>
</dbReference>
<dbReference type="GO" id="GO:0005886">
    <property type="term" value="C:plasma membrane"/>
    <property type="evidence" value="ECO:0007669"/>
    <property type="project" value="UniProtKB-SubCell"/>
</dbReference>
<feature type="transmembrane region" description="Helical" evidence="10">
    <location>
        <begin position="45"/>
        <end position="66"/>
    </location>
</feature>
<name>A0A024K5N6_9MYCO</name>
<feature type="transmembrane region" description="Helical" evidence="10">
    <location>
        <begin position="496"/>
        <end position="513"/>
    </location>
</feature>
<dbReference type="Proteomes" id="UP000028880">
    <property type="component" value="Unassembled WGS sequence"/>
</dbReference>
<dbReference type="eggNOG" id="COG0581">
    <property type="taxonomic scope" value="Bacteria"/>
</dbReference>
<dbReference type="GO" id="GO:0035435">
    <property type="term" value="P:phosphate ion transmembrane transport"/>
    <property type="evidence" value="ECO:0007669"/>
    <property type="project" value="InterPro"/>
</dbReference>
<keyword evidence="9 10" id="KW-0472">Membrane</keyword>
<evidence type="ECO:0000256" key="5">
    <source>
        <dbReference type="ARBA" id="ARBA00022475"/>
    </source>
</evidence>
<evidence type="ECO:0000313" key="12">
    <source>
        <dbReference type="EMBL" id="CDO90902.1"/>
    </source>
</evidence>
<accession>A0A024K5N6</accession>
<dbReference type="STRING" id="47839.BN973_05307"/>
<dbReference type="NCBIfam" id="TIGR02138">
    <property type="entry name" value="phosphate_pstC"/>
    <property type="match status" value="1"/>
</dbReference>
<feature type="transmembrane region" description="Helical" evidence="10">
    <location>
        <begin position="310"/>
        <end position="331"/>
    </location>
</feature>
<dbReference type="Pfam" id="PF00528">
    <property type="entry name" value="BPD_transp_1"/>
    <property type="match status" value="2"/>
</dbReference>
<keyword evidence="6" id="KW-0592">Phosphate transport</keyword>
<feature type="transmembrane region" description="Helical" evidence="10">
    <location>
        <begin position="253"/>
        <end position="275"/>
    </location>
</feature>
<keyword evidence="4" id="KW-0813">Transport</keyword>
<dbReference type="InterPro" id="IPR035906">
    <property type="entry name" value="MetI-like_sf"/>
</dbReference>
<feature type="domain" description="ABC transmembrane type-1" evidence="11">
    <location>
        <begin position="102"/>
        <end position="331"/>
    </location>
</feature>
<evidence type="ECO:0000256" key="3">
    <source>
        <dbReference type="ARBA" id="ARBA00007069"/>
    </source>
</evidence>
<dbReference type="AlphaFoldDB" id="A0A024K5N6"/>
<dbReference type="Gene3D" id="1.10.3720.10">
    <property type="entry name" value="MetI-like"/>
    <property type="match status" value="2"/>
</dbReference>
<feature type="transmembrane region" description="Helical" evidence="10">
    <location>
        <begin position="139"/>
        <end position="160"/>
    </location>
</feature>
<evidence type="ECO:0000256" key="9">
    <source>
        <dbReference type="ARBA" id="ARBA00023136"/>
    </source>
</evidence>
<reference evidence="12" key="1">
    <citation type="journal article" date="2014" name="Genome Announc.">
        <title>Draft Genome Sequence of Mycobacterium triplex DSM 44626.</title>
        <authorList>
            <person name="Sassi M."/>
            <person name="Croce O."/>
            <person name="Robert C."/>
            <person name="Raoult D."/>
            <person name="Drancourt M."/>
        </authorList>
    </citation>
    <scope>NUCLEOTIDE SEQUENCE [LARGE SCALE GENOMIC DNA]</scope>
    <source>
        <strain evidence="12">DSM 44626</strain>
    </source>
</reference>
<keyword evidence="7 10" id="KW-0812">Transmembrane</keyword>
<dbReference type="EMBL" id="HG964446">
    <property type="protein sequence ID" value="CDO90902.1"/>
    <property type="molecule type" value="Genomic_DNA"/>
</dbReference>
<dbReference type="PANTHER" id="PTHR30425:SF1">
    <property type="entry name" value="PHOSPHATE TRANSPORT SYSTEM PERMEASE PROTEIN PSTC"/>
    <property type="match status" value="1"/>
</dbReference>
<evidence type="ECO:0000256" key="7">
    <source>
        <dbReference type="ARBA" id="ARBA00022692"/>
    </source>
</evidence>
<evidence type="ECO:0000256" key="1">
    <source>
        <dbReference type="ARBA" id="ARBA00003510"/>
    </source>
</evidence>
<comment type="similarity">
    <text evidence="3">Belongs to the binding-protein-dependent transport system permease family. CysTW subfamily.</text>
</comment>
<dbReference type="NCBIfam" id="TIGR00974">
    <property type="entry name" value="3a0107s02c"/>
    <property type="match status" value="1"/>
</dbReference>
<dbReference type="GO" id="GO:0005315">
    <property type="term" value="F:phosphate transmembrane transporter activity"/>
    <property type="evidence" value="ECO:0007669"/>
    <property type="project" value="InterPro"/>
</dbReference>
<feature type="transmembrane region" description="Helical" evidence="10">
    <location>
        <begin position="463"/>
        <end position="484"/>
    </location>
</feature>